<dbReference type="RefSeq" id="WP_149301278.1">
    <property type="nucleotide sequence ID" value="NZ_VTWH01000004.1"/>
</dbReference>
<keyword evidence="2" id="KW-1185">Reference proteome</keyword>
<organism evidence="1 2">
    <name type="scientific">Aureimonas fodinaquatilis</name>
    <dbReference type="NCBI Taxonomy" id="2565783"/>
    <lineage>
        <taxon>Bacteria</taxon>
        <taxon>Pseudomonadati</taxon>
        <taxon>Pseudomonadota</taxon>
        <taxon>Alphaproteobacteria</taxon>
        <taxon>Hyphomicrobiales</taxon>
        <taxon>Aurantimonadaceae</taxon>
        <taxon>Aureimonas</taxon>
    </lineage>
</organism>
<sequence length="252" mass="27844">MDDFFSQIDALLALRPKAEPLKVWWRDDDATEPTAALDRLLEISANHRAPLALAVVPQPVQARLLHVLSARQATVLQHGFAHTNHAAAGGRAVECGGSRPAQTVMDELRLGSTLLQSLFGSLYLPVMVPPWNRIEAEIAGQLSKAGYIGLSCFGPEPEKGLPGLGIHNAHIDILRWKGGAHFAGMERMQRDFAEELALRQQHLDKSLCILSHHLAHDHESWEFLDRLVQFFASHPAVAFQSAQQIFRQGAPQ</sequence>
<dbReference type="CDD" id="cd10928">
    <property type="entry name" value="CE4_u4"/>
    <property type="match status" value="1"/>
</dbReference>
<evidence type="ECO:0000313" key="2">
    <source>
        <dbReference type="Proteomes" id="UP000324738"/>
    </source>
</evidence>
<dbReference type="GO" id="GO:0005975">
    <property type="term" value="P:carbohydrate metabolic process"/>
    <property type="evidence" value="ECO:0007669"/>
    <property type="project" value="InterPro"/>
</dbReference>
<dbReference type="OrthoDB" id="6086702at2"/>
<evidence type="ECO:0000313" key="1">
    <source>
        <dbReference type="EMBL" id="KAA0969005.1"/>
    </source>
</evidence>
<dbReference type="InterPro" id="IPR011330">
    <property type="entry name" value="Glyco_hydro/deAcase_b/a-brl"/>
</dbReference>
<name>A0A5B0DSN9_9HYPH</name>
<protein>
    <recommendedName>
        <fullName evidence="3">Polysaccharide deacetylase</fullName>
    </recommendedName>
</protein>
<gene>
    <name evidence="1" type="ORF">FPY71_15750</name>
</gene>
<dbReference type="SUPFAM" id="SSF88713">
    <property type="entry name" value="Glycoside hydrolase/deacetylase"/>
    <property type="match status" value="1"/>
</dbReference>
<dbReference type="InterPro" id="IPR049591">
    <property type="entry name" value="CE4_u4-like"/>
</dbReference>
<comment type="caution">
    <text evidence="1">The sequence shown here is derived from an EMBL/GenBank/DDBJ whole genome shotgun (WGS) entry which is preliminary data.</text>
</comment>
<dbReference type="EMBL" id="VTWH01000004">
    <property type="protein sequence ID" value="KAA0969005.1"/>
    <property type="molecule type" value="Genomic_DNA"/>
</dbReference>
<dbReference type="AlphaFoldDB" id="A0A5B0DSN9"/>
<reference evidence="1 2" key="1">
    <citation type="submission" date="2019-08" db="EMBL/GenBank/DDBJ databases">
        <title>Aureimonas fodiniaquatilis sp. nov., isolated from a coal mine wastewater.</title>
        <authorList>
            <person name="Kim W."/>
        </authorList>
    </citation>
    <scope>NUCLEOTIDE SEQUENCE [LARGE SCALE GENOMIC DNA]</scope>
    <source>
        <strain evidence="1 2">CAU 1482</strain>
    </source>
</reference>
<evidence type="ECO:0008006" key="3">
    <source>
        <dbReference type="Google" id="ProtNLM"/>
    </source>
</evidence>
<proteinExistence type="predicted"/>
<accession>A0A5B0DSN9</accession>
<dbReference type="Gene3D" id="3.20.20.370">
    <property type="entry name" value="Glycoside hydrolase/deacetylase"/>
    <property type="match status" value="1"/>
</dbReference>
<dbReference type="Proteomes" id="UP000324738">
    <property type="component" value="Unassembled WGS sequence"/>
</dbReference>